<dbReference type="SUPFAM" id="SSF52833">
    <property type="entry name" value="Thioredoxin-like"/>
    <property type="match status" value="1"/>
</dbReference>
<name>A0A161JL79_9HYPH</name>
<dbReference type="InterPro" id="IPR051924">
    <property type="entry name" value="GST_Kappa/NadH"/>
</dbReference>
<accession>A0A161JL79</accession>
<dbReference type="EC" id="5.99.1.4" evidence="1"/>
<evidence type="ECO:0000313" key="4">
    <source>
        <dbReference type="EMBL" id="BAU88923.1"/>
    </source>
</evidence>
<organism evidence="4 5">
    <name type="scientific">Methylorubrum populi</name>
    <dbReference type="NCBI Taxonomy" id="223967"/>
    <lineage>
        <taxon>Bacteria</taxon>
        <taxon>Pseudomonadati</taxon>
        <taxon>Pseudomonadota</taxon>
        <taxon>Alphaproteobacteria</taxon>
        <taxon>Hyphomicrobiales</taxon>
        <taxon>Methylobacteriaceae</taxon>
        <taxon>Methylorubrum</taxon>
    </lineage>
</organism>
<evidence type="ECO:0000313" key="5">
    <source>
        <dbReference type="Proteomes" id="UP000218288"/>
    </source>
</evidence>
<comment type="similarity">
    <text evidence="1">Belongs to the GST superfamily. NadH family.</text>
</comment>
<dbReference type="Gene3D" id="3.40.30.10">
    <property type="entry name" value="Glutaredoxin"/>
    <property type="match status" value="1"/>
</dbReference>
<protein>
    <recommendedName>
        <fullName evidence="1">2-hydroxychromene-2-carboxylate isomerase</fullName>
        <ecNumber evidence="1">5.99.1.4</ecNumber>
    </recommendedName>
</protein>
<dbReference type="GO" id="GO:0004364">
    <property type="term" value="F:glutathione transferase activity"/>
    <property type="evidence" value="ECO:0007669"/>
    <property type="project" value="TreeGrafter"/>
</dbReference>
<dbReference type="EMBL" id="AP014809">
    <property type="protein sequence ID" value="BAU88923.1"/>
    <property type="molecule type" value="Genomic_DNA"/>
</dbReference>
<dbReference type="AlphaFoldDB" id="A0A161JL79"/>
<dbReference type="InterPro" id="IPR036249">
    <property type="entry name" value="Thioredoxin-like_sf"/>
</dbReference>
<comment type="catalytic activity">
    <reaction evidence="1">
        <text>2-hydroxychromene-2-carboxylate = (3E)-4-(2-hydroxyphenyl)-2-oxobut-3-enoate</text>
        <dbReference type="Rhea" id="RHEA:27401"/>
        <dbReference type="ChEBI" id="CHEBI:59350"/>
        <dbReference type="ChEBI" id="CHEBI:59353"/>
        <dbReference type="EC" id="5.99.1.4"/>
    </reaction>
</comment>
<reference evidence="4 5" key="1">
    <citation type="journal article" date="2016" name="Genome Announc.">
        <title>Complete Genome Sequence of Methylobacterium populi P-1M, Isolated from Pink-Pigmented Household Biofilm.</title>
        <authorList>
            <person name="Morohoshi T."/>
            <person name="Ikeda T."/>
        </authorList>
    </citation>
    <scope>NUCLEOTIDE SEQUENCE [LARGE SCALE GENOMIC DNA]</scope>
    <source>
        <strain evidence="4 5">P-1M</strain>
    </source>
</reference>
<dbReference type="PANTHER" id="PTHR42943">
    <property type="entry name" value="GLUTATHIONE S-TRANSFERASE KAPPA"/>
    <property type="match status" value="1"/>
</dbReference>
<dbReference type="Pfam" id="PF01323">
    <property type="entry name" value="DSBA"/>
    <property type="match status" value="1"/>
</dbReference>
<dbReference type="Proteomes" id="UP000218288">
    <property type="component" value="Chromosome"/>
</dbReference>
<dbReference type="GO" id="GO:1901170">
    <property type="term" value="P:naphthalene catabolic process"/>
    <property type="evidence" value="ECO:0007669"/>
    <property type="project" value="InterPro"/>
</dbReference>
<dbReference type="GO" id="GO:0006749">
    <property type="term" value="P:glutathione metabolic process"/>
    <property type="evidence" value="ECO:0007669"/>
    <property type="project" value="TreeGrafter"/>
</dbReference>
<sequence length="221" mass="24268">MPPVTIQASSTPTVEYYFSFLSLWSYVGSRAFRALTERTGAEIVYKPVDLMAVFAAGGGKPVKERPLQRQAYRLVEMQRWRRIRGIPLVLHPKFYPADPSLAHRVLLAALDEGRAVADFVHAGLSAVWADELDIADPGTIVGLAEDAGLDGERLLARADEPAHRATEAALTREAIGRQVFGAPFYFYRDEPFWGQDRLDLMEAAISGSEAPIPSPDLSALG</sequence>
<proteinExistence type="inferred from homology"/>
<evidence type="ECO:0000259" key="3">
    <source>
        <dbReference type="Pfam" id="PF01323"/>
    </source>
</evidence>
<dbReference type="InterPro" id="IPR014440">
    <property type="entry name" value="HCCAis_GSTk"/>
</dbReference>
<gene>
    <name evidence="4" type="primary">nahD</name>
    <name evidence="4" type="ORF">MPPM_0318</name>
</gene>
<evidence type="ECO:0000256" key="1">
    <source>
        <dbReference type="PIRNR" id="PIRNR006386"/>
    </source>
</evidence>
<dbReference type="PIRSF" id="PIRSF006386">
    <property type="entry name" value="HCCAis_GSTk"/>
    <property type="match status" value="1"/>
</dbReference>
<feature type="domain" description="DSBA-like thioredoxin" evidence="3">
    <location>
        <begin position="13"/>
        <end position="205"/>
    </location>
</feature>
<dbReference type="InterPro" id="IPR001853">
    <property type="entry name" value="DSBA-like_thioredoxin_dom"/>
</dbReference>
<evidence type="ECO:0000256" key="2">
    <source>
        <dbReference type="PIRSR" id="PIRSR006386-1"/>
    </source>
</evidence>
<dbReference type="GO" id="GO:0004602">
    <property type="term" value="F:glutathione peroxidase activity"/>
    <property type="evidence" value="ECO:0007669"/>
    <property type="project" value="TreeGrafter"/>
</dbReference>
<dbReference type="CDD" id="cd03022">
    <property type="entry name" value="DsbA_HCCA_Iso"/>
    <property type="match status" value="1"/>
</dbReference>
<dbReference type="PANTHER" id="PTHR42943:SF13">
    <property type="entry name" value="GLUTATHIONE S-TRANSFERASE KAPPA-RELATED"/>
    <property type="match status" value="1"/>
</dbReference>
<dbReference type="InterPro" id="IPR044087">
    <property type="entry name" value="NahD-like"/>
</dbReference>
<dbReference type="GO" id="GO:0018845">
    <property type="term" value="F:2-hydroxychromene-2-carboxylate isomerase activity"/>
    <property type="evidence" value="ECO:0007669"/>
    <property type="project" value="UniProtKB-UniRule"/>
</dbReference>
<keyword evidence="1 4" id="KW-0413">Isomerase</keyword>
<feature type="active site" description="Nucleophile" evidence="2">
    <location>
        <position position="22"/>
    </location>
</feature>